<comment type="caution">
    <text evidence="2">The sequence shown here is derived from an EMBL/GenBank/DDBJ whole genome shotgun (WGS) entry which is preliminary data.</text>
</comment>
<gene>
    <name evidence="2" type="ORF">SDC9_165766</name>
</gene>
<sequence>MSGTFNLANMVYTSIKEEYSGRRIAVIDSKGGSMGTGLIAIQLGMMNENGASFDELLSMGLWMAEHVKYAFTIDDLSCAIRGGRVLARAAGSFADMLDVKPLMDVKNGMLHVVKFVRGSTRSLIAVADLVASYASGFQTQVIGLTHADDPKRAEQMKSLLKKRLPDCTILCERIGGVLGSHLGIGGVGVFCLDQRPPVYHPL</sequence>
<evidence type="ECO:0000256" key="1">
    <source>
        <dbReference type="ARBA" id="ARBA00023121"/>
    </source>
</evidence>
<dbReference type="AlphaFoldDB" id="A0A645FX03"/>
<dbReference type="PANTHER" id="PTHR33434">
    <property type="entry name" value="DEGV DOMAIN-CONTAINING PROTEIN DR_1986-RELATED"/>
    <property type="match status" value="1"/>
</dbReference>
<dbReference type="EMBL" id="VSSQ01065729">
    <property type="protein sequence ID" value="MPN18406.1"/>
    <property type="molecule type" value="Genomic_DNA"/>
</dbReference>
<evidence type="ECO:0000313" key="2">
    <source>
        <dbReference type="EMBL" id="MPN18406.1"/>
    </source>
</evidence>
<keyword evidence="1" id="KW-0446">Lipid-binding</keyword>
<dbReference type="SUPFAM" id="SSF82549">
    <property type="entry name" value="DAK1/DegV-like"/>
    <property type="match status" value="1"/>
</dbReference>
<dbReference type="Pfam" id="PF02645">
    <property type="entry name" value="DegV"/>
    <property type="match status" value="1"/>
</dbReference>
<dbReference type="InterPro" id="IPR050270">
    <property type="entry name" value="DegV_domain_contain"/>
</dbReference>
<dbReference type="NCBIfam" id="TIGR00762">
    <property type="entry name" value="DegV"/>
    <property type="match status" value="1"/>
</dbReference>
<dbReference type="InterPro" id="IPR003797">
    <property type="entry name" value="DegV"/>
</dbReference>
<protein>
    <submittedName>
        <fullName evidence="2">DegV domain-containing protein</fullName>
    </submittedName>
</protein>
<dbReference type="InterPro" id="IPR043168">
    <property type="entry name" value="DegV_C"/>
</dbReference>
<organism evidence="2">
    <name type="scientific">bioreactor metagenome</name>
    <dbReference type="NCBI Taxonomy" id="1076179"/>
    <lineage>
        <taxon>unclassified sequences</taxon>
        <taxon>metagenomes</taxon>
        <taxon>ecological metagenomes</taxon>
    </lineage>
</organism>
<dbReference type="Gene3D" id="3.30.1180.10">
    <property type="match status" value="1"/>
</dbReference>
<dbReference type="PANTHER" id="PTHR33434:SF2">
    <property type="entry name" value="FATTY ACID-BINDING PROTEIN TM_1468"/>
    <property type="match status" value="1"/>
</dbReference>
<dbReference type="PROSITE" id="PS51482">
    <property type="entry name" value="DEGV"/>
    <property type="match status" value="1"/>
</dbReference>
<proteinExistence type="predicted"/>
<dbReference type="Gene3D" id="3.40.50.10440">
    <property type="entry name" value="Dihydroxyacetone kinase, domain 1"/>
    <property type="match status" value="1"/>
</dbReference>
<dbReference type="GO" id="GO:0008289">
    <property type="term" value="F:lipid binding"/>
    <property type="evidence" value="ECO:0007669"/>
    <property type="project" value="UniProtKB-KW"/>
</dbReference>
<name>A0A645FX03_9ZZZZ</name>
<accession>A0A645FX03</accession>
<reference evidence="2" key="1">
    <citation type="submission" date="2019-08" db="EMBL/GenBank/DDBJ databases">
        <authorList>
            <person name="Kucharzyk K."/>
            <person name="Murdoch R.W."/>
            <person name="Higgins S."/>
            <person name="Loffler F."/>
        </authorList>
    </citation>
    <scope>NUCLEOTIDE SEQUENCE</scope>
</reference>